<dbReference type="Gene3D" id="3.10.105.10">
    <property type="entry name" value="Dipeptide-binding Protein, Domain 3"/>
    <property type="match status" value="1"/>
</dbReference>
<comment type="caution">
    <text evidence="6">The sequence shown here is derived from an EMBL/GenBank/DDBJ whole genome shotgun (WGS) entry which is preliminary data.</text>
</comment>
<dbReference type="Gene3D" id="3.40.190.10">
    <property type="entry name" value="Periplasmic binding protein-like II"/>
    <property type="match status" value="1"/>
</dbReference>
<evidence type="ECO:0000259" key="5">
    <source>
        <dbReference type="Pfam" id="PF00496"/>
    </source>
</evidence>
<dbReference type="PANTHER" id="PTHR30290:SF10">
    <property type="entry name" value="PERIPLASMIC OLIGOPEPTIDE-BINDING PROTEIN-RELATED"/>
    <property type="match status" value="1"/>
</dbReference>
<evidence type="ECO:0000256" key="4">
    <source>
        <dbReference type="ARBA" id="ARBA00022729"/>
    </source>
</evidence>
<dbReference type="EMBL" id="JAUSVO010000003">
    <property type="protein sequence ID" value="MDQ0437807.1"/>
    <property type="molecule type" value="Genomic_DNA"/>
</dbReference>
<keyword evidence="4" id="KW-0732">Signal</keyword>
<dbReference type="CDD" id="cd08504">
    <property type="entry name" value="PBP2_OppA"/>
    <property type="match status" value="1"/>
</dbReference>
<feature type="domain" description="Solute-binding protein family 5" evidence="5">
    <location>
        <begin position="86"/>
        <end position="457"/>
    </location>
</feature>
<evidence type="ECO:0000256" key="1">
    <source>
        <dbReference type="ARBA" id="ARBA00004418"/>
    </source>
</evidence>
<keyword evidence="3" id="KW-0813">Transport</keyword>
<evidence type="ECO:0000256" key="3">
    <source>
        <dbReference type="ARBA" id="ARBA00022448"/>
    </source>
</evidence>
<gene>
    <name evidence="6" type="ORF">QO014_002199</name>
</gene>
<reference evidence="6 7" key="1">
    <citation type="submission" date="2023-07" db="EMBL/GenBank/DDBJ databases">
        <title>Genomic Encyclopedia of Type Strains, Phase IV (KMG-IV): sequencing the most valuable type-strain genomes for metagenomic binning, comparative biology and taxonomic classification.</title>
        <authorList>
            <person name="Goeker M."/>
        </authorList>
    </citation>
    <scope>NUCLEOTIDE SEQUENCE [LARGE SCALE GENOMIC DNA]</scope>
    <source>
        <strain evidence="6 7">B6-8</strain>
    </source>
</reference>
<evidence type="ECO:0000256" key="2">
    <source>
        <dbReference type="ARBA" id="ARBA00005695"/>
    </source>
</evidence>
<comment type="subcellular location">
    <subcellularLocation>
        <location evidence="1">Periplasm</location>
    </subcellularLocation>
</comment>
<sequence length="540" mass="57867">MMRLASPNAAARSTRPMMTGPRLSLALVAALLLVGAAPATADSIYRRGVTGPIETLDPQKAATVDENTILLDLFEGLVTIDAQGRPVPGAAESWTISPDGLVYTFKLRDGARWSNGDPVKAADFVTSFQRLFSPATEATEDSLLLVIKNAEAVKDGTAKADTLGVKAIDPATLEITLERPTPTFLVRLTLPAALPVNVASIKTLGADFGTTGKIVSNGPYRLAAIDRKDGYILAKNPRFAAADQVAIDSVVYRPFENAGDCVEAYRAGEVESCPDVPTEALGELKTEFGAALHLSPYAGTYFLVLNTAKKPFDDVRVRQALSMAIDREALAETAWSGGMSPATTLVPPALSGLPPLSLGPIAVRRAEAATLLAEAGISKTKPLRLQIRVGTGLAHEETARLIVEQWKAIGVDATVQTEPNNEHYARLRDGGDYDVARAGWIVDEADPIDMLSLLRGDNVRFNYGRYKSAAFDSLLEKASAELDPTSRTRELTEAQALVERDAPVIPLLNYVSLSLVSPKLTGWQDNVLNLHPTRFISLAD</sequence>
<dbReference type="Gene3D" id="3.90.76.10">
    <property type="entry name" value="Dipeptide-binding Protein, Domain 1"/>
    <property type="match status" value="1"/>
</dbReference>
<proteinExistence type="inferred from homology"/>
<dbReference type="SUPFAM" id="SSF53850">
    <property type="entry name" value="Periplasmic binding protein-like II"/>
    <property type="match status" value="1"/>
</dbReference>
<dbReference type="RefSeq" id="WP_266348737.1">
    <property type="nucleotide sequence ID" value="NZ_JAPKNG010000003.1"/>
</dbReference>
<organism evidence="6 7">
    <name type="scientific">Kaistia dalseonensis</name>
    <dbReference type="NCBI Taxonomy" id="410840"/>
    <lineage>
        <taxon>Bacteria</taxon>
        <taxon>Pseudomonadati</taxon>
        <taxon>Pseudomonadota</taxon>
        <taxon>Alphaproteobacteria</taxon>
        <taxon>Hyphomicrobiales</taxon>
        <taxon>Kaistiaceae</taxon>
        <taxon>Kaistia</taxon>
    </lineage>
</organism>
<name>A0ABU0H679_9HYPH</name>
<dbReference type="Pfam" id="PF00496">
    <property type="entry name" value="SBP_bac_5"/>
    <property type="match status" value="1"/>
</dbReference>
<dbReference type="InterPro" id="IPR030678">
    <property type="entry name" value="Peptide/Ni-bd"/>
</dbReference>
<accession>A0ABU0H679</accession>
<evidence type="ECO:0000313" key="7">
    <source>
        <dbReference type="Proteomes" id="UP001241603"/>
    </source>
</evidence>
<dbReference type="PANTHER" id="PTHR30290">
    <property type="entry name" value="PERIPLASMIC BINDING COMPONENT OF ABC TRANSPORTER"/>
    <property type="match status" value="1"/>
</dbReference>
<dbReference type="InterPro" id="IPR000914">
    <property type="entry name" value="SBP_5_dom"/>
</dbReference>
<dbReference type="InterPro" id="IPR039424">
    <property type="entry name" value="SBP_5"/>
</dbReference>
<comment type="similarity">
    <text evidence="2">Belongs to the bacterial solute-binding protein 5 family.</text>
</comment>
<protein>
    <submittedName>
        <fullName evidence="6">ABC-type oligopeptide transport system substrate-binding subunit</fullName>
    </submittedName>
</protein>
<dbReference type="PIRSF" id="PIRSF002741">
    <property type="entry name" value="MppA"/>
    <property type="match status" value="1"/>
</dbReference>
<keyword evidence="7" id="KW-1185">Reference proteome</keyword>
<evidence type="ECO:0000313" key="6">
    <source>
        <dbReference type="EMBL" id="MDQ0437807.1"/>
    </source>
</evidence>
<dbReference type="Proteomes" id="UP001241603">
    <property type="component" value="Unassembled WGS sequence"/>
</dbReference>